<keyword evidence="4" id="KW-1185">Reference proteome</keyword>
<dbReference type="AlphaFoldDB" id="A0A8R1TIM9"/>
<dbReference type="InterPro" id="IPR056581">
    <property type="entry name" value="TPR_Edg1"/>
</dbReference>
<proteinExistence type="predicted"/>
<dbReference type="OMA" id="NCLFLFH"/>
<dbReference type="EnsemblMetazoa" id="OVOC10036.1">
    <property type="protein sequence ID" value="OVOC10036.1"/>
    <property type="gene ID" value="WBGene00246845"/>
</dbReference>
<protein>
    <recommendedName>
        <fullName evidence="2">Edg1 TPR repeats region domain-containing protein</fullName>
    </recommendedName>
</protein>
<feature type="domain" description="Edg1 TPR repeats region" evidence="2">
    <location>
        <begin position="209"/>
        <end position="614"/>
    </location>
</feature>
<organism evidence="3 4">
    <name type="scientific">Onchocerca volvulus</name>
    <dbReference type="NCBI Taxonomy" id="6282"/>
    <lineage>
        <taxon>Eukaryota</taxon>
        <taxon>Metazoa</taxon>
        <taxon>Ecdysozoa</taxon>
        <taxon>Nematoda</taxon>
        <taxon>Chromadorea</taxon>
        <taxon>Rhabditida</taxon>
        <taxon>Spirurina</taxon>
        <taxon>Spiruromorpha</taxon>
        <taxon>Filarioidea</taxon>
        <taxon>Onchocercidae</taxon>
        <taxon>Onchocerca</taxon>
    </lineage>
</organism>
<evidence type="ECO:0000259" key="2">
    <source>
        <dbReference type="Pfam" id="PF24293"/>
    </source>
</evidence>
<reference evidence="3" key="2">
    <citation type="submission" date="2022-06" db="UniProtKB">
        <authorList>
            <consortium name="EnsemblMetazoa"/>
        </authorList>
    </citation>
    <scope>IDENTIFICATION</scope>
</reference>
<reference evidence="4" key="1">
    <citation type="submission" date="2013-10" db="EMBL/GenBank/DDBJ databases">
        <title>Genome sequencing of Onchocerca volvulus.</title>
        <authorList>
            <person name="Cotton J."/>
            <person name="Tsai J."/>
            <person name="Stanley E."/>
            <person name="Tracey A."/>
            <person name="Holroyd N."/>
            <person name="Lustigman S."/>
            <person name="Berriman M."/>
        </authorList>
    </citation>
    <scope>NUCLEOTIDE SEQUENCE</scope>
</reference>
<dbReference type="EMBL" id="CMVM020000312">
    <property type="status" value="NOT_ANNOTATED_CDS"/>
    <property type="molecule type" value="Genomic_DNA"/>
</dbReference>
<feature type="region of interest" description="Disordered" evidence="1">
    <location>
        <begin position="978"/>
        <end position="1026"/>
    </location>
</feature>
<name>A0A8R1TIM9_ONCVO</name>
<dbReference type="Pfam" id="PF24293">
    <property type="entry name" value="TPR_Edg1"/>
    <property type="match status" value="1"/>
</dbReference>
<dbReference type="Proteomes" id="UP000024404">
    <property type="component" value="Unassembled WGS sequence"/>
</dbReference>
<evidence type="ECO:0000313" key="4">
    <source>
        <dbReference type="Proteomes" id="UP000024404"/>
    </source>
</evidence>
<sequence length="1026" mass="116682">MATDLPKAISELEHFSAILKNAKGLYASANELVRYCLPHRTFKELIETLWYAELHTDERQKIRRMIHDIMQRIITNTASAITAYANEKSVNVSLKTEESWELYDKCSGEKLADVLSNCLFLFHTIYDIRSIPHLFSLDEIGEFDRIYDASLQLLVETGLNGLKKKLPKAVLEMYGQRTFNKETNSVFAYNTFLFAASETPNIGEIDAEESAKKFTEAVEKLINQIIANDFDIFEMRRLVEFNLSGKVDFALFKKACTVLPKVQGIVDCRVADGFLKVLKCIACSCKDWGRIMTYFYGEFREVNGSLKTFKKFYQNFDEDMKNLLNYLKDHAQLHTNQVKLEKAVDEVAWLLMISPIDTLISLFLQCLENILMVPNLIRILRKLPEYCDIELEAIFEDSSTKLKTPILMLALRHILTVDRSSMQSDAKRRNFVYICAALCRERYALLKDGKNEAEKEGNDSMEASAALFGGILDFALIDGSLILNHLVLPALKQTFYQEIAVEIGKKLLTSVSAKHIPIIWKAEQGIKLTKDAVVINNSSGVSILQLISILLNLINENKDDYALVSSCEDCLRLLEDGLVIETDAFHSLLTCFDKSLWTYRHAMASWFYKCLTSYKKEIPSLLYETLKDEKRQTLKAVKIDSDDNDFSGRSLLRKLFELAAIHPELALDIMEDGFSTSVSIVGYDISGALVDVIRDHNNFPSNKISGLVEVIKVIANQIDLSRQTIPLLTEISESSFYGLRLIEPLLLIQEAVICAIYYDRKSTEDLTAVPFSVLEIENQVAVKLLKLFCELAKDHIQKEIIDLRRSYIKHKVEIKEPKPTLSNVNINREIRVQTQLVQLYVAAIILANHITGLPSYLRILLVQLTNFHIEMGRMRLGPAFDEITNKALLDQDAREKTVDNKPPFEQLSVVSDPDQRLASAEMNDCSVQTSAVSNTECETNKMIGMYFHTFKITFKVTSNLQASTRMIKDRSMSAIIENQLRHNKQNNERKSVIRPKPRRGALPPLSAADNIHGGSEERHFNDRGDV</sequence>
<feature type="compositionally biased region" description="Basic and acidic residues" evidence="1">
    <location>
        <begin position="1014"/>
        <end position="1026"/>
    </location>
</feature>
<evidence type="ECO:0000256" key="1">
    <source>
        <dbReference type="SAM" id="MobiDB-lite"/>
    </source>
</evidence>
<evidence type="ECO:0000313" key="3">
    <source>
        <dbReference type="EnsemblMetazoa" id="OVOC10036.1"/>
    </source>
</evidence>
<accession>A0A8R1TIM9</accession>